<gene>
    <name evidence="2" type="ORF">D187_003055</name>
</gene>
<sequence length="353" mass="36939">MVALHRFVVLTTTLLLTSLAWGETSNPYLPRARLLLEELRYAEAARALDQARAQPGNARDTLLEILELQGVVAGMLQQPAKARTAFQTLLVLAPDYRLKGDYAPRVVTPFFEAKGWVGDKGAALRLEALPTSGADNLLTVQVKPDVLNLGRSVRFHQREAGAGWSEQEQPLTEGKASVARKATRVEWWAELLDERRAVLTSLGSDTSPLGALAPGAISATPAPLPAPAPVSPLPGKQPQVARAPGLPLRTVAYVSLGLAVGAGATGGFLGVRSNQDRARVVGAPVDEAGLTVGLTQREAFALDARARSQARWANILFGVAGAAAIAGGTLWVLGAPVNVSATPAGVVVGGAFP</sequence>
<evidence type="ECO:0000256" key="1">
    <source>
        <dbReference type="SAM" id="Phobius"/>
    </source>
</evidence>
<keyword evidence="1" id="KW-0472">Membrane</keyword>
<evidence type="ECO:0000313" key="3">
    <source>
        <dbReference type="Proteomes" id="UP000011682"/>
    </source>
</evidence>
<name>S9P7R2_CYSF2</name>
<protein>
    <recommendedName>
        <fullName evidence="4">Tetratricopeptide repeat domain protein</fullName>
    </recommendedName>
</protein>
<comment type="caution">
    <text evidence="2">The sequence shown here is derived from an EMBL/GenBank/DDBJ whole genome shotgun (WGS) entry which is preliminary data.</text>
</comment>
<feature type="transmembrane region" description="Helical" evidence="1">
    <location>
        <begin position="312"/>
        <end position="333"/>
    </location>
</feature>
<reference evidence="2" key="1">
    <citation type="submission" date="2013-05" db="EMBL/GenBank/DDBJ databases">
        <title>Genome assembly of Cystobacter fuscus DSM 2262.</title>
        <authorList>
            <person name="Sharma G."/>
            <person name="Khatri I."/>
            <person name="Kaur C."/>
            <person name="Mayilraj S."/>
            <person name="Subramanian S."/>
        </authorList>
    </citation>
    <scope>NUCLEOTIDE SEQUENCE [LARGE SCALE GENOMIC DNA]</scope>
    <source>
        <strain evidence="2">DSM 2262</strain>
    </source>
</reference>
<dbReference type="AlphaFoldDB" id="S9P7R2"/>
<dbReference type="Proteomes" id="UP000011682">
    <property type="component" value="Unassembled WGS sequence"/>
</dbReference>
<dbReference type="EMBL" id="ANAH02000018">
    <property type="protein sequence ID" value="EPX59151.1"/>
    <property type="molecule type" value="Genomic_DNA"/>
</dbReference>
<evidence type="ECO:0000313" key="2">
    <source>
        <dbReference type="EMBL" id="EPX59151.1"/>
    </source>
</evidence>
<evidence type="ECO:0008006" key="4">
    <source>
        <dbReference type="Google" id="ProtNLM"/>
    </source>
</evidence>
<dbReference type="OrthoDB" id="5525271at2"/>
<keyword evidence="1" id="KW-0812">Transmembrane</keyword>
<feature type="transmembrane region" description="Helical" evidence="1">
    <location>
        <begin position="251"/>
        <end position="271"/>
    </location>
</feature>
<keyword evidence="1" id="KW-1133">Transmembrane helix</keyword>
<proteinExistence type="predicted"/>
<keyword evidence="3" id="KW-1185">Reference proteome</keyword>
<organism evidence="2 3">
    <name type="scientific">Cystobacter fuscus (strain ATCC 25194 / DSM 2262 / NBRC 100088 / M29)</name>
    <dbReference type="NCBI Taxonomy" id="1242864"/>
    <lineage>
        <taxon>Bacteria</taxon>
        <taxon>Pseudomonadati</taxon>
        <taxon>Myxococcota</taxon>
        <taxon>Myxococcia</taxon>
        <taxon>Myxococcales</taxon>
        <taxon>Cystobacterineae</taxon>
        <taxon>Archangiaceae</taxon>
        <taxon>Cystobacter</taxon>
    </lineage>
</organism>
<accession>S9P7R2</accession>